<dbReference type="InterPro" id="IPR048951">
    <property type="entry name" value="Ppx_C"/>
</dbReference>
<dbReference type="RefSeq" id="WP_207844424.1">
    <property type="nucleotide sequence ID" value="NZ_JAFVMH010000001.1"/>
</dbReference>
<dbReference type="SUPFAM" id="SSF53067">
    <property type="entry name" value="Actin-like ATPase domain"/>
    <property type="match status" value="2"/>
</dbReference>
<evidence type="ECO:0000313" key="3">
    <source>
        <dbReference type="EMBL" id="MBO1323845.1"/>
    </source>
</evidence>
<sequence>MAVTVKGADMQRRSAVVDLGSNSVRLVVFEGVSRNPMPIFNEKAVLRLGRGLTATGRLNEEGVGMAVEVLSRFHAIATAMQAEPFEILATAAVRDAANGPAFVEMLRRTMPGVSVRILSGKEEADHSAIGVMCGIPGAEGVVADVGGGSLELIHLSAKGRHDVTTLPLGMIRLSDRAEGDLARARQLADEDIGKVKWLTCMQGSTLYLVGGAFRALARLDIARKQYPLNIVHYYTLEARDAQEMTSWLLDTPRRALERLPGAPRKRLDDVPFAATVLRRLVRKVQPDRVVFCVDGLREGWYMLNVAPDRLAEDPMETVAREMCDRLGRSSTLPAVLRDWTDCLNPAESSRERYLRGIACYLSDIGSHDHPEYRAEQTYWRVLRVQGAGFDHQARAWLSLALAVRYSAELSAPFLGTSRLLLGEAQWRSAVAVGLALRLAYSLSGGAGILLDGTSLAWQGTELVLTLTSARVAVKGEGVRRGLERLGQALDVPTRFAVDLPDR</sequence>
<dbReference type="AlphaFoldDB" id="A0A939KLV3"/>
<feature type="domain" description="Ppx/GppA phosphatase N-terminal" evidence="1">
    <location>
        <begin position="27"/>
        <end position="300"/>
    </location>
</feature>
<gene>
    <name evidence="3" type="ORF">J2D77_01580</name>
</gene>
<feature type="domain" description="Exopolyphosphatase C-terminal" evidence="2">
    <location>
        <begin position="347"/>
        <end position="486"/>
    </location>
</feature>
<dbReference type="Gene3D" id="1.10.3210.10">
    <property type="entry name" value="Hypothetical protein af1432"/>
    <property type="match status" value="1"/>
</dbReference>
<dbReference type="PANTHER" id="PTHR30005:SF0">
    <property type="entry name" value="RETROGRADE REGULATION PROTEIN 2"/>
    <property type="match status" value="1"/>
</dbReference>
<protein>
    <submittedName>
        <fullName evidence="3">Ppx/GppA family phosphatase</fullName>
    </submittedName>
</protein>
<comment type="caution">
    <text evidence="3">The sequence shown here is derived from an EMBL/GenBank/DDBJ whole genome shotgun (WGS) entry which is preliminary data.</text>
</comment>
<reference evidence="3" key="1">
    <citation type="submission" date="2021-03" db="EMBL/GenBank/DDBJ databases">
        <title>The complete genome sequence of Acetobacter sp. TBRC 12339.</title>
        <authorList>
            <person name="Charoenyingcharoen P."/>
            <person name="Yukphan P."/>
        </authorList>
    </citation>
    <scope>NUCLEOTIDE SEQUENCE</scope>
    <source>
        <strain evidence="3">TBRC 12339</strain>
    </source>
</reference>
<dbReference type="Gene3D" id="3.30.420.40">
    <property type="match status" value="1"/>
</dbReference>
<dbReference type="InterPro" id="IPR043129">
    <property type="entry name" value="ATPase_NBD"/>
</dbReference>
<dbReference type="EMBL" id="JAFVMH010000001">
    <property type="protein sequence ID" value="MBO1323845.1"/>
    <property type="molecule type" value="Genomic_DNA"/>
</dbReference>
<organism evidence="3 4">
    <name type="scientific">Acetobacter garciniae</name>
    <dbReference type="NCBI Taxonomy" id="2817435"/>
    <lineage>
        <taxon>Bacteria</taxon>
        <taxon>Pseudomonadati</taxon>
        <taxon>Pseudomonadota</taxon>
        <taxon>Alphaproteobacteria</taxon>
        <taxon>Acetobacterales</taxon>
        <taxon>Acetobacteraceae</taxon>
        <taxon>Acetobacter</taxon>
    </lineage>
</organism>
<dbReference type="Pfam" id="PF02541">
    <property type="entry name" value="Ppx-GppA"/>
    <property type="match status" value="1"/>
</dbReference>
<accession>A0A939KLV3</accession>
<evidence type="ECO:0000259" key="2">
    <source>
        <dbReference type="Pfam" id="PF21697"/>
    </source>
</evidence>
<evidence type="ECO:0000313" key="4">
    <source>
        <dbReference type="Proteomes" id="UP000664073"/>
    </source>
</evidence>
<proteinExistence type="predicted"/>
<dbReference type="InterPro" id="IPR003695">
    <property type="entry name" value="Ppx_GppA_N"/>
</dbReference>
<name>A0A939KLV3_9PROT</name>
<dbReference type="Gene3D" id="3.30.420.150">
    <property type="entry name" value="Exopolyphosphatase. Domain 2"/>
    <property type="match status" value="1"/>
</dbReference>
<dbReference type="CDD" id="cd24052">
    <property type="entry name" value="ASKHA_NBD_HpPPX-GppA-like"/>
    <property type="match status" value="1"/>
</dbReference>
<dbReference type="SUPFAM" id="SSF109604">
    <property type="entry name" value="HD-domain/PDEase-like"/>
    <property type="match status" value="1"/>
</dbReference>
<evidence type="ECO:0000259" key="1">
    <source>
        <dbReference type="Pfam" id="PF02541"/>
    </source>
</evidence>
<dbReference type="GO" id="GO:0016462">
    <property type="term" value="F:pyrophosphatase activity"/>
    <property type="evidence" value="ECO:0007669"/>
    <property type="project" value="TreeGrafter"/>
</dbReference>
<dbReference type="Proteomes" id="UP000664073">
    <property type="component" value="Unassembled WGS sequence"/>
</dbReference>
<keyword evidence="4" id="KW-1185">Reference proteome</keyword>
<dbReference type="Pfam" id="PF21697">
    <property type="entry name" value="Ppx_C"/>
    <property type="match status" value="1"/>
</dbReference>
<dbReference type="InterPro" id="IPR050273">
    <property type="entry name" value="GppA/Ppx_hydrolase"/>
</dbReference>
<dbReference type="PANTHER" id="PTHR30005">
    <property type="entry name" value="EXOPOLYPHOSPHATASE"/>
    <property type="match status" value="1"/>
</dbReference>